<evidence type="ECO:0000313" key="2">
    <source>
        <dbReference type="EMBL" id="MCI41415.1"/>
    </source>
</evidence>
<evidence type="ECO:0000313" key="3">
    <source>
        <dbReference type="Proteomes" id="UP000265520"/>
    </source>
</evidence>
<dbReference type="Proteomes" id="UP000265520">
    <property type="component" value="Unassembled WGS sequence"/>
</dbReference>
<dbReference type="AlphaFoldDB" id="A0A392S0M1"/>
<keyword evidence="3" id="KW-1185">Reference proteome</keyword>
<protein>
    <recommendedName>
        <fullName evidence="1">Retrotransposon gag domain-containing protein</fullName>
    </recommendedName>
</protein>
<reference evidence="2 3" key="1">
    <citation type="journal article" date="2018" name="Front. Plant Sci.">
        <title>Red Clover (Trifolium pratense) and Zigzag Clover (T. medium) - A Picture of Genomic Similarities and Differences.</title>
        <authorList>
            <person name="Dluhosova J."/>
            <person name="Istvanek J."/>
            <person name="Nedelnik J."/>
            <person name="Repkova J."/>
        </authorList>
    </citation>
    <scope>NUCLEOTIDE SEQUENCE [LARGE SCALE GENOMIC DNA]</scope>
    <source>
        <strain evidence="3">cv. 10/8</strain>
        <tissue evidence="2">Leaf</tissue>
    </source>
</reference>
<dbReference type="EMBL" id="LXQA010292064">
    <property type="protein sequence ID" value="MCI41415.1"/>
    <property type="molecule type" value="Genomic_DNA"/>
</dbReference>
<organism evidence="2 3">
    <name type="scientific">Trifolium medium</name>
    <dbReference type="NCBI Taxonomy" id="97028"/>
    <lineage>
        <taxon>Eukaryota</taxon>
        <taxon>Viridiplantae</taxon>
        <taxon>Streptophyta</taxon>
        <taxon>Embryophyta</taxon>
        <taxon>Tracheophyta</taxon>
        <taxon>Spermatophyta</taxon>
        <taxon>Magnoliopsida</taxon>
        <taxon>eudicotyledons</taxon>
        <taxon>Gunneridae</taxon>
        <taxon>Pentapetalae</taxon>
        <taxon>rosids</taxon>
        <taxon>fabids</taxon>
        <taxon>Fabales</taxon>
        <taxon>Fabaceae</taxon>
        <taxon>Papilionoideae</taxon>
        <taxon>50 kb inversion clade</taxon>
        <taxon>NPAAA clade</taxon>
        <taxon>Hologalegina</taxon>
        <taxon>IRL clade</taxon>
        <taxon>Trifolieae</taxon>
        <taxon>Trifolium</taxon>
    </lineage>
</organism>
<feature type="non-terminal residue" evidence="2">
    <location>
        <position position="104"/>
    </location>
</feature>
<comment type="caution">
    <text evidence="2">The sequence shown here is derived from an EMBL/GenBank/DDBJ whole genome shotgun (WGS) entry which is preliminary data.</text>
</comment>
<dbReference type="Pfam" id="PF03732">
    <property type="entry name" value="Retrotrans_gag"/>
    <property type="match status" value="1"/>
</dbReference>
<sequence length="104" mass="12267">MECTEVEKATFATRFLRGAACNWWDGAKTFMLSSQTEMNWANFRRLFVSYYIPESYQLQMEQELTELKQGSMSIAEYTSRFNELVRYVADGVEAPTEAWKMKKY</sequence>
<name>A0A392S0M1_9FABA</name>
<accession>A0A392S0M1</accession>
<evidence type="ECO:0000259" key="1">
    <source>
        <dbReference type="Pfam" id="PF03732"/>
    </source>
</evidence>
<feature type="domain" description="Retrotransposon gag" evidence="1">
    <location>
        <begin position="11"/>
        <end position="93"/>
    </location>
</feature>
<dbReference type="InterPro" id="IPR005162">
    <property type="entry name" value="Retrotrans_gag_dom"/>
</dbReference>
<proteinExistence type="predicted"/>